<reference evidence="2" key="1">
    <citation type="journal article" date="2007" name="Nature">
        <title>The grapevine genome sequence suggests ancestral hexaploidization in major angiosperm phyla.</title>
        <authorList>
            <consortium name="The French-Italian Public Consortium for Grapevine Genome Characterization."/>
            <person name="Jaillon O."/>
            <person name="Aury J.-M."/>
            <person name="Noel B."/>
            <person name="Policriti A."/>
            <person name="Clepet C."/>
            <person name="Casagrande A."/>
            <person name="Choisne N."/>
            <person name="Aubourg S."/>
            <person name="Vitulo N."/>
            <person name="Jubin C."/>
            <person name="Vezzi A."/>
            <person name="Legeai F."/>
            <person name="Hugueney P."/>
            <person name="Dasilva C."/>
            <person name="Horner D."/>
            <person name="Mica E."/>
            <person name="Jublot D."/>
            <person name="Poulain J."/>
            <person name="Bruyere C."/>
            <person name="Billault A."/>
            <person name="Segurens B."/>
            <person name="Gouyvenoux M."/>
            <person name="Ugarte E."/>
            <person name="Cattonaro F."/>
            <person name="Anthouard V."/>
            <person name="Vico V."/>
            <person name="Del Fabbro C."/>
            <person name="Alaux M."/>
            <person name="Di Gaspero G."/>
            <person name="Dumas V."/>
            <person name="Felice N."/>
            <person name="Paillard S."/>
            <person name="Juman I."/>
            <person name="Moroldo M."/>
            <person name="Scalabrin S."/>
            <person name="Canaguier A."/>
            <person name="Le Clainche I."/>
            <person name="Malacrida G."/>
            <person name="Durand E."/>
            <person name="Pesole G."/>
            <person name="Laucou V."/>
            <person name="Chatelet P."/>
            <person name="Merdinoglu D."/>
            <person name="Delledonne M."/>
            <person name="Pezzotti M."/>
            <person name="Lecharny A."/>
            <person name="Scarpelli C."/>
            <person name="Artiguenave F."/>
            <person name="Pe M.E."/>
            <person name="Valle G."/>
            <person name="Morgante M."/>
            <person name="Caboche M."/>
            <person name="Adam-Blondon A.-F."/>
            <person name="Weissenbach J."/>
            <person name="Quetier F."/>
            <person name="Wincker P."/>
        </authorList>
    </citation>
    <scope>NUCLEOTIDE SEQUENCE [LARGE SCALE GENOMIC DNA]</scope>
    <source>
        <strain evidence="2">cv. Pinot noir / PN40024</strain>
    </source>
</reference>
<dbReference type="PaxDb" id="29760-VIT_18s0041g02250.t01"/>
<sequence length="29" mass="3556">MRMRVSREDIRWEHNLMIVDCKFTVSSIC</sequence>
<keyword evidence="2" id="KW-1185">Reference proteome</keyword>
<protein>
    <submittedName>
        <fullName evidence="1">Uncharacterized protein</fullName>
    </submittedName>
</protein>
<dbReference type="HOGENOM" id="CLU_3411305_0_0_1"/>
<gene>
    <name evidence="1" type="ordered locus">VIT_18s0041g02250</name>
</gene>
<dbReference type="Proteomes" id="UP000009183">
    <property type="component" value="Chromosome 18"/>
</dbReference>
<dbReference type="AlphaFoldDB" id="D7U901"/>
<evidence type="ECO:0000313" key="2">
    <source>
        <dbReference type="Proteomes" id="UP000009183"/>
    </source>
</evidence>
<dbReference type="EMBL" id="FN596744">
    <property type="protein sequence ID" value="CBI39215.3"/>
    <property type="molecule type" value="Genomic_DNA"/>
</dbReference>
<dbReference type="InParanoid" id="D7U901"/>
<accession>D7U901</accession>
<proteinExistence type="predicted"/>
<name>D7U901_VITVI</name>
<evidence type="ECO:0000313" key="1">
    <source>
        <dbReference type="EMBL" id="CBI39215.3"/>
    </source>
</evidence>
<organism evidence="1 2">
    <name type="scientific">Vitis vinifera</name>
    <name type="common">Grape</name>
    <dbReference type="NCBI Taxonomy" id="29760"/>
    <lineage>
        <taxon>Eukaryota</taxon>
        <taxon>Viridiplantae</taxon>
        <taxon>Streptophyta</taxon>
        <taxon>Embryophyta</taxon>
        <taxon>Tracheophyta</taxon>
        <taxon>Spermatophyta</taxon>
        <taxon>Magnoliopsida</taxon>
        <taxon>eudicotyledons</taxon>
        <taxon>Gunneridae</taxon>
        <taxon>Pentapetalae</taxon>
        <taxon>rosids</taxon>
        <taxon>Vitales</taxon>
        <taxon>Vitaceae</taxon>
        <taxon>Viteae</taxon>
        <taxon>Vitis</taxon>
    </lineage>
</organism>